<sequence>MTDSDDLFGQLDEAEAVTDDQTDSIQSSVEQTETDDRRECVDISTESTVSKESRRRTGMSRYVARCRFCRCKFQQHRIAARHEGRCDVEPVAQCRYCGETHTRADDLELHLKTCEAYERAEKRLDEESEAETGDGDRTTETASFGDDDDHFSRRFIDPQPHEFHGYLKWDCEDLDNPLRSYFGLRSLQGEHDFEQHGRLRTTAEIDGSEWNVEFGFKSCGLAPRDAANFQLEEVREYLVYVYPKGYESWGDAKSEARKRAYFRISPRWPDIETKDGVPSMSNPCDLEGYDVEVEGSYWDFEQYPSVLQQSLNALKTRQGFRFNSPTPIYPEDFTTDRIHTSSNIVDAELYVRVLRGETGEAIAHDGTLQQISMLLAGDREGYAKSVRDDRECPGHYHTATVGPRRAGEMIGSHELAKEFKHYHMRNPDAVEGTPLENPKIGVSFQNSIHDETLYWDDLDTLVTELDEALLNVLNWSNIPTRPDGQMYVEDDYFEVSGSRRWRKILPDRLPRIEVKQDDQIFATAAQMNDTDTELVETLLTDGGETSPKELAHSIGVHLDTVYRALKRLSPLVDHTYGEVQLGSKYIAQELTGYIDSVSDSIKSGLENALDGLTRAEAHGGDDDPWNRWLDRYGGEISRTEGAEPDELDIGFQPASLEEARRLLRSGATQWSKVTEEELRQFAFEFDPKITLTDGQVYAPRRFADALGTPG</sequence>
<protein>
    <submittedName>
        <fullName evidence="3">AsnC family protein</fullName>
    </submittedName>
</protein>
<comment type="caution">
    <text evidence="3">The sequence shown here is derived from an EMBL/GenBank/DDBJ whole genome shotgun (WGS) entry which is preliminary data.</text>
</comment>
<gene>
    <name evidence="3" type="ORF">CK500_10255</name>
</gene>
<feature type="compositionally biased region" description="Acidic residues" evidence="1">
    <location>
        <begin position="1"/>
        <end position="22"/>
    </location>
</feature>
<dbReference type="EMBL" id="NSKC01000005">
    <property type="protein sequence ID" value="PAU83179.1"/>
    <property type="molecule type" value="Genomic_DNA"/>
</dbReference>
<feature type="domain" description="DUF7845" evidence="2">
    <location>
        <begin position="155"/>
        <end position="495"/>
    </location>
</feature>
<feature type="region of interest" description="Disordered" evidence="1">
    <location>
        <begin position="122"/>
        <end position="151"/>
    </location>
</feature>
<dbReference type="AlphaFoldDB" id="A0A2A2FF08"/>
<reference evidence="3 4" key="1">
    <citation type="submission" date="2017-08" db="EMBL/GenBank/DDBJ databases">
        <title>The strain WRN001 was isolated from Binhai saline alkaline soil, Tianjin, China.</title>
        <authorList>
            <person name="Liu D."/>
            <person name="Zhang G."/>
        </authorList>
    </citation>
    <scope>NUCLEOTIDE SEQUENCE [LARGE SCALE GENOMIC DNA]</scope>
    <source>
        <strain evidence="3 4">WN019</strain>
    </source>
</reference>
<name>A0A2A2FF08_9EURY</name>
<dbReference type="Proteomes" id="UP000218083">
    <property type="component" value="Unassembled WGS sequence"/>
</dbReference>
<evidence type="ECO:0000313" key="4">
    <source>
        <dbReference type="Proteomes" id="UP000218083"/>
    </source>
</evidence>
<feature type="region of interest" description="Disordered" evidence="1">
    <location>
        <begin position="1"/>
        <end position="54"/>
    </location>
</feature>
<dbReference type="OrthoDB" id="316855at2157"/>
<accession>A0A2A2FF08</accession>
<evidence type="ECO:0000259" key="2">
    <source>
        <dbReference type="Pfam" id="PF25227"/>
    </source>
</evidence>
<evidence type="ECO:0000256" key="1">
    <source>
        <dbReference type="SAM" id="MobiDB-lite"/>
    </source>
</evidence>
<dbReference type="InterPro" id="IPR057167">
    <property type="entry name" value="DUF7845"/>
</dbReference>
<organism evidence="3 4">
    <name type="scientific">Halorubrum salipaludis</name>
    <dbReference type="NCBI Taxonomy" id="2032630"/>
    <lineage>
        <taxon>Archaea</taxon>
        <taxon>Methanobacteriati</taxon>
        <taxon>Methanobacteriota</taxon>
        <taxon>Stenosarchaea group</taxon>
        <taxon>Halobacteria</taxon>
        <taxon>Halobacteriales</taxon>
        <taxon>Haloferacaceae</taxon>
        <taxon>Halorubrum</taxon>
    </lineage>
</organism>
<dbReference type="Pfam" id="PF25227">
    <property type="entry name" value="DUF7845"/>
    <property type="match status" value="1"/>
</dbReference>
<evidence type="ECO:0000313" key="3">
    <source>
        <dbReference type="EMBL" id="PAU83179.1"/>
    </source>
</evidence>
<proteinExistence type="predicted"/>
<dbReference type="RefSeq" id="WP_095637145.1">
    <property type="nucleotide sequence ID" value="NZ_NSKC01000005.1"/>
</dbReference>
<keyword evidence="4" id="KW-1185">Reference proteome</keyword>